<dbReference type="Proteomes" id="UP000723714">
    <property type="component" value="Unassembled WGS sequence"/>
</dbReference>
<evidence type="ECO:0000313" key="2">
    <source>
        <dbReference type="Proteomes" id="UP000723714"/>
    </source>
</evidence>
<accession>A0ABS6D797</accession>
<evidence type="ECO:0000313" key="1">
    <source>
        <dbReference type="EMBL" id="MBU3877364.1"/>
    </source>
</evidence>
<proteinExistence type="predicted"/>
<dbReference type="EMBL" id="JABACJ020000017">
    <property type="protein sequence ID" value="MBU3877364.1"/>
    <property type="molecule type" value="Genomic_DNA"/>
</dbReference>
<name>A0ABS6D797_9FIRM</name>
<gene>
    <name evidence="1" type="ORF">HGO97_016280</name>
</gene>
<reference evidence="1 2" key="1">
    <citation type="submission" date="2021-06" db="EMBL/GenBank/DDBJ databases">
        <title>Faecalicatena sp. nov. isolated from porcine feces.</title>
        <authorList>
            <person name="Oh B.S."/>
            <person name="Lee J.H."/>
        </authorList>
    </citation>
    <scope>NUCLEOTIDE SEQUENCE [LARGE SCALE GENOMIC DNA]</scope>
    <source>
        <strain evidence="1 2">AGMB00832</strain>
    </source>
</reference>
<protein>
    <submittedName>
        <fullName evidence="1">Uncharacterized protein</fullName>
    </submittedName>
</protein>
<organism evidence="1 2">
    <name type="scientific">Faecalicatena faecalis</name>
    <dbReference type="NCBI Taxonomy" id="2726362"/>
    <lineage>
        <taxon>Bacteria</taxon>
        <taxon>Bacillati</taxon>
        <taxon>Bacillota</taxon>
        <taxon>Clostridia</taxon>
        <taxon>Lachnospirales</taxon>
        <taxon>Lachnospiraceae</taxon>
        <taxon>Faecalicatena</taxon>
    </lineage>
</organism>
<keyword evidence="2" id="KW-1185">Reference proteome</keyword>
<comment type="caution">
    <text evidence="1">The sequence shown here is derived from an EMBL/GenBank/DDBJ whole genome shotgun (WGS) entry which is preliminary data.</text>
</comment>
<sequence length="49" mass="5858">MDTLQVKNQKACVWYKKEAAKQTWSVGTLQRKISSQYYYRMLQTQKKGL</sequence>